<dbReference type="SUPFAM" id="SSF56925">
    <property type="entry name" value="OMPA-like"/>
    <property type="match status" value="1"/>
</dbReference>
<dbReference type="GO" id="GO:0016020">
    <property type="term" value="C:membrane"/>
    <property type="evidence" value="ECO:0007669"/>
    <property type="project" value="UniProtKB-SubCell"/>
</dbReference>
<keyword evidence="2" id="KW-1134">Transmembrane beta strand</keyword>
<dbReference type="PROSITE" id="PS00695">
    <property type="entry name" value="ENT_VIR_OMP_2"/>
    <property type="match status" value="1"/>
</dbReference>
<reference evidence="7" key="1">
    <citation type="submission" date="2018-05" db="EMBL/GenBank/DDBJ databases">
        <authorList>
            <person name="Ashton P.M."/>
            <person name="Dallman T."/>
            <person name="Nair S."/>
            <person name="De Pinna E."/>
            <person name="Peters T."/>
            <person name="Grant K."/>
        </authorList>
    </citation>
    <scope>NUCLEOTIDE SEQUENCE [LARGE SCALE GENOMIC DNA]</scope>
    <source>
        <strain evidence="7">127535</strain>
    </source>
</reference>
<evidence type="ECO:0000256" key="2">
    <source>
        <dbReference type="ARBA" id="ARBA00022452"/>
    </source>
</evidence>
<dbReference type="InterPro" id="IPR051723">
    <property type="entry name" value="Bact_OM_Invasion-Related"/>
</dbReference>
<dbReference type="PANTHER" id="PTHR35892">
    <property type="entry name" value="OUTER MEMBRANE PROTEIN PAGN-RELATED"/>
    <property type="match status" value="1"/>
</dbReference>
<dbReference type="EMBL" id="AAHDIV010000057">
    <property type="protein sequence ID" value="EBU8136932.1"/>
    <property type="molecule type" value="Genomic_DNA"/>
</dbReference>
<dbReference type="PRINTS" id="PR00316">
    <property type="entry name" value="ENTEROVIROMP"/>
</dbReference>
<comment type="subcellular location">
    <subcellularLocation>
        <location evidence="1">Membrane</location>
        <topology evidence="1">Multi-pass membrane protein</topology>
    </subcellularLocation>
</comment>
<dbReference type="InterPro" id="IPR000758">
    <property type="entry name" value="Enterovir_OMP"/>
</dbReference>
<gene>
    <name evidence="7" type="ORF">DLM27_25325</name>
</gene>
<comment type="caution">
    <text evidence="7">The sequence shown here is derived from an EMBL/GenBank/DDBJ whole genome shotgun (WGS) entry which is preliminary data.</text>
</comment>
<organism evidence="7">
    <name type="scientific">Salmonella enterica subsp. enterica serovar Poona</name>
    <dbReference type="NCBI Taxonomy" id="436295"/>
    <lineage>
        <taxon>Bacteria</taxon>
        <taxon>Pseudomonadati</taxon>
        <taxon>Pseudomonadota</taxon>
        <taxon>Gammaproteobacteria</taxon>
        <taxon>Enterobacterales</taxon>
        <taxon>Enterobacteriaceae</taxon>
        <taxon>Salmonella</taxon>
    </lineage>
</organism>
<dbReference type="PANTHER" id="PTHR35892:SF2">
    <property type="entry name" value="OUTER MEMBRANE PROTEIN PAGN"/>
    <property type="match status" value="1"/>
</dbReference>
<evidence type="ECO:0008006" key="8">
    <source>
        <dbReference type="Google" id="ProtNLM"/>
    </source>
</evidence>
<keyword evidence="4" id="KW-0732">Signal</keyword>
<keyword evidence="3" id="KW-0812">Transmembrane</keyword>
<evidence type="ECO:0000256" key="3">
    <source>
        <dbReference type="ARBA" id="ARBA00022692"/>
    </source>
</evidence>
<protein>
    <recommendedName>
        <fullName evidence="8">Outer membrane protein X</fullName>
    </recommendedName>
</protein>
<accession>A0A5V6NLX3</accession>
<keyword evidence="5" id="KW-0472">Membrane</keyword>
<evidence type="ECO:0000256" key="4">
    <source>
        <dbReference type="ARBA" id="ARBA00022729"/>
    </source>
</evidence>
<dbReference type="Proteomes" id="UP000839895">
    <property type="component" value="Unassembled WGS sequence"/>
</dbReference>
<dbReference type="InterPro" id="IPR011250">
    <property type="entry name" value="OMP/PagP_B-barrel"/>
</dbReference>
<dbReference type="Pfam" id="PF06316">
    <property type="entry name" value="Ail_Lom"/>
    <property type="match status" value="1"/>
</dbReference>
<dbReference type="AlphaFoldDB" id="A0A5V6NLX3"/>
<dbReference type="Gene3D" id="2.40.160.20">
    <property type="match status" value="1"/>
</dbReference>
<evidence type="ECO:0000256" key="1">
    <source>
        <dbReference type="ARBA" id="ARBA00004141"/>
    </source>
</evidence>
<evidence type="ECO:0000313" key="7">
    <source>
        <dbReference type="EMBL" id="EBU8136932.1"/>
    </source>
</evidence>
<proteinExistence type="predicted"/>
<evidence type="ECO:0000256" key="6">
    <source>
        <dbReference type="SAM" id="MobiDB-lite"/>
    </source>
</evidence>
<dbReference type="PROSITE" id="PS00694">
    <property type="entry name" value="ENT_VIR_OMP_1"/>
    <property type="match status" value="1"/>
</dbReference>
<name>A0A5V6NLX3_SALET</name>
<dbReference type="GO" id="GO:0044384">
    <property type="term" value="C:host outer membrane"/>
    <property type="evidence" value="ECO:0007669"/>
    <property type="project" value="InterPro"/>
</dbReference>
<feature type="region of interest" description="Disordered" evidence="6">
    <location>
        <begin position="1"/>
        <end position="26"/>
    </location>
</feature>
<sequence length="323" mass="35196">MALIPSWSSSAHTASFSPFTKPPGGTRHRNSITGNYCFQHDFLAPILSGLFVTDVVAMVISSIKTALLFDLDHLNSFLGSHPGASVANLYRASDYWLQWLFIQRRISMKKIAIVSGLVLAACSGMAYASAGDSTLSVGYAQIHSHGLKDAVKSDRDFAAAYGGRMDDYSDPRGVNIKYRYEFDDHLGVITSFTYASKTFEGGASSLGSGNFYEGEDKGRYFSGMIGPAWRFNDYVSVYAMAGVAYSKLSSDLAEYQPITKSDGTSSRKRVASWDDSSDHTSFAYSAGLQFNPWEHVAIDAAYEGSGTGDWHTNGFIVGIGYKF</sequence>
<feature type="compositionally biased region" description="Low complexity" evidence="6">
    <location>
        <begin position="1"/>
        <end position="19"/>
    </location>
</feature>
<evidence type="ECO:0000256" key="5">
    <source>
        <dbReference type="ARBA" id="ARBA00023136"/>
    </source>
</evidence>